<dbReference type="WBParaSite" id="RSKR_0000039800.1">
    <property type="protein sequence ID" value="RSKR_0000039800.1"/>
    <property type="gene ID" value="RSKR_0000039800"/>
</dbReference>
<dbReference type="Proteomes" id="UP000095286">
    <property type="component" value="Unplaced"/>
</dbReference>
<evidence type="ECO:0000313" key="2">
    <source>
        <dbReference type="WBParaSite" id="RSKR_0000039800.1"/>
    </source>
</evidence>
<sequence length="229" mass="24821">MNSFQKKFFYLLSLILVCLVFEAYFHPLNRDEASKGLSVHSSEVATIDTLNDLASSNSTELARVKRQGGGWYSLKYHNYYLFIRFSGCGCGCGYVSKYLEYSSSSSDAAVVLAVVASAPSAVHVALPVVELVAGLPCCCGCGGGGCCGCGGGRKRRSLEALSHKLMNKIAAQQQAFDQLTFQSAPAQETQADQQIQNNQELQQTQADQAVQQTQADQEIQQHVEQSTTN</sequence>
<reference evidence="2" key="1">
    <citation type="submission" date="2016-11" db="UniProtKB">
        <authorList>
            <consortium name="WormBaseParasite"/>
        </authorList>
    </citation>
    <scope>IDENTIFICATION</scope>
    <source>
        <strain evidence="2">KR3021</strain>
    </source>
</reference>
<organism evidence="1 2">
    <name type="scientific">Rhabditophanes sp. KR3021</name>
    <dbReference type="NCBI Taxonomy" id="114890"/>
    <lineage>
        <taxon>Eukaryota</taxon>
        <taxon>Metazoa</taxon>
        <taxon>Ecdysozoa</taxon>
        <taxon>Nematoda</taxon>
        <taxon>Chromadorea</taxon>
        <taxon>Rhabditida</taxon>
        <taxon>Tylenchina</taxon>
        <taxon>Panagrolaimomorpha</taxon>
        <taxon>Strongyloidoidea</taxon>
        <taxon>Alloionematidae</taxon>
        <taxon>Rhabditophanes</taxon>
    </lineage>
</organism>
<evidence type="ECO:0000313" key="1">
    <source>
        <dbReference type="Proteomes" id="UP000095286"/>
    </source>
</evidence>
<protein>
    <submittedName>
        <fullName evidence="2">Uncharacterized protein</fullName>
    </submittedName>
</protein>
<accession>A0AC35TGJ5</accession>
<name>A0AC35TGJ5_9BILA</name>
<proteinExistence type="predicted"/>